<protein>
    <submittedName>
        <fullName evidence="2">Lysophospholipase</fullName>
        <ecNumber evidence="2">3.1.1.5</ecNumber>
    </submittedName>
</protein>
<dbReference type="InterPro" id="IPR051044">
    <property type="entry name" value="MAG_DAG_Lipase"/>
</dbReference>
<dbReference type="Gene3D" id="3.40.50.1820">
    <property type="entry name" value="alpha/beta hydrolase"/>
    <property type="match status" value="1"/>
</dbReference>
<evidence type="ECO:0000259" key="1">
    <source>
        <dbReference type="Pfam" id="PF12146"/>
    </source>
</evidence>
<dbReference type="GO" id="GO:0004622">
    <property type="term" value="F:phosphatidylcholine lysophospholipase activity"/>
    <property type="evidence" value="ECO:0007669"/>
    <property type="project" value="UniProtKB-EC"/>
</dbReference>
<dbReference type="RefSeq" id="WP_183963065.1">
    <property type="nucleotide sequence ID" value="NZ_BAABBZ010000014.1"/>
</dbReference>
<dbReference type="SUPFAM" id="SSF53474">
    <property type="entry name" value="alpha/beta-Hydrolases"/>
    <property type="match status" value="1"/>
</dbReference>
<dbReference type="PANTHER" id="PTHR11614">
    <property type="entry name" value="PHOSPHOLIPASE-RELATED"/>
    <property type="match status" value="1"/>
</dbReference>
<evidence type="ECO:0000313" key="2">
    <source>
        <dbReference type="EMBL" id="MBB3984438.1"/>
    </source>
</evidence>
<dbReference type="AlphaFoldDB" id="A0A7W6GRC1"/>
<comment type="caution">
    <text evidence="2">The sequence shown here is derived from an EMBL/GenBank/DDBJ whole genome shotgun (WGS) entry which is preliminary data.</text>
</comment>
<proteinExistence type="predicted"/>
<organism evidence="2 3">
    <name type="scientific">Sagittula marina</name>
    <dbReference type="NCBI Taxonomy" id="943940"/>
    <lineage>
        <taxon>Bacteria</taxon>
        <taxon>Pseudomonadati</taxon>
        <taxon>Pseudomonadota</taxon>
        <taxon>Alphaproteobacteria</taxon>
        <taxon>Rhodobacterales</taxon>
        <taxon>Roseobacteraceae</taxon>
        <taxon>Sagittula</taxon>
    </lineage>
</organism>
<dbReference type="InterPro" id="IPR022742">
    <property type="entry name" value="Hydrolase_4"/>
</dbReference>
<feature type="domain" description="Serine aminopeptidase S33" evidence="1">
    <location>
        <begin position="42"/>
        <end position="293"/>
    </location>
</feature>
<accession>A0A7W6GRC1</accession>
<name>A0A7W6GRC1_9RHOB</name>
<dbReference type="Pfam" id="PF12146">
    <property type="entry name" value="Hydrolase_4"/>
    <property type="match status" value="1"/>
</dbReference>
<sequence length="320" mass="35360">MDLTPAPFFADLAEGPAGARAWWVKAADSLRLRIAHYPSEGTRGNVLLFPGRTEYVEKYGRAAAVFAEAGYHTLAIDWRGQGLADRMLVERRTGHVDLFEDYQRDVAAMTSLVDVLDLPRTQHLVAHSMGGCIGLRALMDGLDVTSAVFTGPMWGIRIANPVRPAAWAIARMSKSMGLGHMFAPGTGAISYVVGSDFNDNSLTRDPETWEYMRRQVLAHPELQLGGPSLNWLHEALAEMRLLSRRPAPNVPCVCYTGTNERIVDIDRIRARMAEWPSGRLEMVADGEHEIMMEVPATRNRVFADMIDHFATAGEAQALTA</sequence>
<keyword evidence="2" id="KW-0378">Hydrolase</keyword>
<dbReference type="EC" id="3.1.1.5" evidence="2"/>
<keyword evidence="3" id="KW-1185">Reference proteome</keyword>
<dbReference type="Proteomes" id="UP000541426">
    <property type="component" value="Unassembled WGS sequence"/>
</dbReference>
<gene>
    <name evidence="2" type="ORF">GGQ68_000754</name>
</gene>
<dbReference type="InterPro" id="IPR029058">
    <property type="entry name" value="AB_hydrolase_fold"/>
</dbReference>
<evidence type="ECO:0000313" key="3">
    <source>
        <dbReference type="Proteomes" id="UP000541426"/>
    </source>
</evidence>
<dbReference type="EMBL" id="JACIEJ010000002">
    <property type="protein sequence ID" value="MBB3984438.1"/>
    <property type="molecule type" value="Genomic_DNA"/>
</dbReference>
<reference evidence="2 3" key="1">
    <citation type="submission" date="2020-08" db="EMBL/GenBank/DDBJ databases">
        <title>Genomic Encyclopedia of Type Strains, Phase IV (KMG-IV): sequencing the most valuable type-strain genomes for metagenomic binning, comparative biology and taxonomic classification.</title>
        <authorList>
            <person name="Goeker M."/>
        </authorList>
    </citation>
    <scope>NUCLEOTIDE SEQUENCE [LARGE SCALE GENOMIC DNA]</scope>
    <source>
        <strain evidence="2 3">DSM 102235</strain>
    </source>
</reference>